<dbReference type="Proteomes" id="UP000241090">
    <property type="component" value="Segment"/>
</dbReference>
<sequence>MIFLFERDDVYAERRLHNIPLNHTVIIKRVGPELKKGSRHYLHDPKDPSNPATEPMKRRKLAQYLNANGYCPLEFRHIANDPKAYLDAIAEKAIAGYKAVPRYLWTGALDPRTRRPLHRPETPEAYNCRCVAHPIIIDHKKMAAATSLHSSLEASAFFGESQPRVTELSGLMATHQFVMKNGNVFFGHYIKSGMGSEVWCAVASELVRMTDTKDFEVFELNDPIPFDQLKPGPITSIDAHADLSSFKRTETVLEKAIQSGLEKNVDPFRNDAPQDATHWYRGGLRCAPCWIKEDVSASPVVYEMFTSEMWLHCRPQQLRVANLVKLADLPVSD</sequence>
<evidence type="ECO:0000313" key="1">
    <source>
        <dbReference type="EMBL" id="ATW57860.1"/>
    </source>
</evidence>
<gene>
    <name evidence="1" type="ORF">CNR33_00014</name>
</gene>
<name>A0A2H4P758_9CAUD</name>
<evidence type="ECO:0000313" key="2">
    <source>
        <dbReference type="Proteomes" id="UP000241090"/>
    </source>
</evidence>
<proteinExistence type="predicted"/>
<reference evidence="1 2" key="1">
    <citation type="submission" date="2017-09" db="EMBL/GenBank/DDBJ databases">
        <authorList>
            <person name="Ehlers B."/>
            <person name="Leendertz F.H."/>
        </authorList>
    </citation>
    <scope>NUCLEOTIDE SEQUENCE [LARGE SCALE GENOMIC DNA]</scope>
</reference>
<accession>A0A2H4P758</accession>
<dbReference type="EMBL" id="MG018926">
    <property type="protein sequence ID" value="ATW57860.1"/>
    <property type="molecule type" value="Genomic_DNA"/>
</dbReference>
<keyword evidence="2" id="KW-1185">Reference proteome</keyword>
<protein>
    <submittedName>
        <fullName evidence="1">Uncharacterized protein</fullName>
    </submittedName>
</protein>
<organism evidence="1 2">
    <name type="scientific">Pseudomonas phage tabernarius</name>
    <dbReference type="NCBI Taxonomy" id="2048978"/>
    <lineage>
        <taxon>Viruses</taxon>
        <taxon>Duplodnaviria</taxon>
        <taxon>Heunggongvirae</taxon>
        <taxon>Uroviricota</taxon>
        <taxon>Caudoviricetes</taxon>
        <taxon>Lindbergviridae</taxon>
        <taxon>Tabernariusvirus</taxon>
        <taxon>Tabernariusvirus tabernarius</taxon>
    </lineage>
</organism>